<name>A0AAI9T5A1_PENTH</name>
<gene>
    <name evidence="1" type="ORF">VN97_g12561</name>
</gene>
<dbReference type="EMBL" id="LACB01000989">
    <property type="protein sequence ID" value="KAJ9480952.1"/>
    <property type="molecule type" value="Genomic_DNA"/>
</dbReference>
<reference evidence="1" key="1">
    <citation type="submission" date="2015-06" db="EMBL/GenBank/DDBJ databases">
        <authorList>
            <person name="Nguyen H."/>
        </authorList>
    </citation>
    <scope>NUCLEOTIDE SEQUENCE</scope>
    <source>
        <strain evidence="1">DAOM 180753</strain>
    </source>
</reference>
<protein>
    <submittedName>
        <fullName evidence="1">Uncharacterized protein</fullName>
    </submittedName>
</protein>
<evidence type="ECO:0000313" key="1">
    <source>
        <dbReference type="EMBL" id="KAJ9480952.1"/>
    </source>
</evidence>
<accession>A0AAI9T5A1</accession>
<keyword evidence="2" id="KW-1185">Reference proteome</keyword>
<dbReference type="Proteomes" id="UP001227192">
    <property type="component" value="Unassembled WGS sequence"/>
</dbReference>
<reference evidence="1" key="2">
    <citation type="journal article" date="2016" name="Fungal Biol.">
        <title>Ochratoxin A production by Penicillium thymicola.</title>
        <authorList>
            <person name="Nguyen H.D.T."/>
            <person name="McMullin D.R."/>
            <person name="Ponomareva E."/>
            <person name="Riley R."/>
            <person name="Pomraning K.R."/>
            <person name="Baker S.E."/>
            <person name="Seifert K.A."/>
        </authorList>
    </citation>
    <scope>NUCLEOTIDE SEQUENCE</scope>
    <source>
        <strain evidence="1">DAOM 180753</strain>
    </source>
</reference>
<feature type="non-terminal residue" evidence="1">
    <location>
        <position position="20"/>
    </location>
</feature>
<evidence type="ECO:0000313" key="2">
    <source>
        <dbReference type="Proteomes" id="UP001227192"/>
    </source>
</evidence>
<organism evidence="1 2">
    <name type="scientific">Penicillium thymicola</name>
    <dbReference type="NCBI Taxonomy" id="293382"/>
    <lineage>
        <taxon>Eukaryota</taxon>
        <taxon>Fungi</taxon>
        <taxon>Dikarya</taxon>
        <taxon>Ascomycota</taxon>
        <taxon>Pezizomycotina</taxon>
        <taxon>Eurotiomycetes</taxon>
        <taxon>Eurotiomycetidae</taxon>
        <taxon>Eurotiales</taxon>
        <taxon>Aspergillaceae</taxon>
        <taxon>Penicillium</taxon>
    </lineage>
</organism>
<comment type="caution">
    <text evidence="1">The sequence shown here is derived from an EMBL/GenBank/DDBJ whole genome shotgun (WGS) entry which is preliminary data.</text>
</comment>
<sequence length="20" mass="2473">MLRLLTDHTRDAIRIYWLVS</sequence>
<dbReference type="AlphaFoldDB" id="A0AAI9T5A1"/>
<proteinExistence type="predicted"/>